<keyword evidence="2" id="KW-1185">Reference proteome</keyword>
<dbReference type="OrthoDB" id="1682362at2759"/>
<protein>
    <submittedName>
        <fullName evidence="1">Uncharacterized protein</fullName>
    </submittedName>
</protein>
<name>A0A6J5WUN1_PRUAR</name>
<evidence type="ECO:0000313" key="1">
    <source>
        <dbReference type="EMBL" id="CAB4305380.1"/>
    </source>
</evidence>
<dbReference type="EMBL" id="CAEKKB010000003">
    <property type="protein sequence ID" value="CAB4305380.1"/>
    <property type="molecule type" value="Genomic_DNA"/>
</dbReference>
<gene>
    <name evidence="1" type="ORF">ORAREDHAP_LOCUS23389</name>
</gene>
<reference evidence="2" key="1">
    <citation type="journal article" date="2020" name="Genome Biol.">
        <title>Gamete binning: chromosome-level and haplotype-resolved genome assembly enabled by high-throughput single-cell sequencing of gamete genomes.</title>
        <authorList>
            <person name="Campoy J.A."/>
            <person name="Sun H."/>
            <person name="Goel M."/>
            <person name="Jiao W.-B."/>
            <person name="Folz-Donahue K."/>
            <person name="Wang N."/>
            <person name="Rubio M."/>
            <person name="Liu C."/>
            <person name="Kukat C."/>
            <person name="Ruiz D."/>
            <person name="Huettel B."/>
            <person name="Schneeberger K."/>
        </authorList>
    </citation>
    <scope>NUCLEOTIDE SEQUENCE [LARGE SCALE GENOMIC DNA]</scope>
    <source>
        <strain evidence="2">cv. Rojo Pasion</strain>
    </source>
</reference>
<organism evidence="1 2">
    <name type="scientific">Prunus armeniaca</name>
    <name type="common">Apricot</name>
    <name type="synonym">Armeniaca vulgaris</name>
    <dbReference type="NCBI Taxonomy" id="36596"/>
    <lineage>
        <taxon>Eukaryota</taxon>
        <taxon>Viridiplantae</taxon>
        <taxon>Streptophyta</taxon>
        <taxon>Embryophyta</taxon>
        <taxon>Tracheophyta</taxon>
        <taxon>Spermatophyta</taxon>
        <taxon>Magnoliopsida</taxon>
        <taxon>eudicotyledons</taxon>
        <taxon>Gunneridae</taxon>
        <taxon>Pentapetalae</taxon>
        <taxon>rosids</taxon>
        <taxon>fabids</taxon>
        <taxon>Rosales</taxon>
        <taxon>Rosaceae</taxon>
        <taxon>Amygdaloideae</taxon>
        <taxon>Amygdaleae</taxon>
        <taxon>Prunus</taxon>
    </lineage>
</organism>
<dbReference type="Proteomes" id="UP000507245">
    <property type="component" value="Unassembled WGS sequence"/>
</dbReference>
<proteinExistence type="predicted"/>
<sequence length="178" mass="19878">MQTYDKARNAVALALGPVVKALVDPDGALRDVRNLDSEIEANFGITNLFYTPDADFSCFAGLALTSLEDYYIEGQGSLLYVSKCILICVLTPGGPYIPLPNEEIIARVTKQAPGKDPFRPDRKRPVKKFFLAGSTDFPWLPYCTKKRQKKQNYLDLLWHDNAGSSDGMVPLQQQLLYT</sequence>
<evidence type="ECO:0000313" key="2">
    <source>
        <dbReference type="Proteomes" id="UP000507245"/>
    </source>
</evidence>
<accession>A0A6J5WUN1</accession>
<dbReference type="AlphaFoldDB" id="A0A6J5WUN1"/>